<protein>
    <recommendedName>
        <fullName evidence="1">N-acetyltransferase domain-containing protein</fullName>
    </recommendedName>
</protein>
<dbReference type="Gene3D" id="3.40.630.30">
    <property type="match status" value="1"/>
</dbReference>
<accession>A0ABD2RD28</accession>
<dbReference type="CDD" id="cd04301">
    <property type="entry name" value="NAT_SF"/>
    <property type="match status" value="1"/>
</dbReference>
<proteinExistence type="predicted"/>
<evidence type="ECO:0000313" key="2">
    <source>
        <dbReference type="EMBL" id="KAL3328886.1"/>
    </source>
</evidence>
<dbReference type="InterPro" id="IPR016181">
    <property type="entry name" value="Acyl_CoA_acyltransferase"/>
</dbReference>
<name>A0ABD2RD28_9SOLN</name>
<organism evidence="2 3">
    <name type="scientific">Solanum stoloniferum</name>
    <dbReference type="NCBI Taxonomy" id="62892"/>
    <lineage>
        <taxon>Eukaryota</taxon>
        <taxon>Viridiplantae</taxon>
        <taxon>Streptophyta</taxon>
        <taxon>Embryophyta</taxon>
        <taxon>Tracheophyta</taxon>
        <taxon>Spermatophyta</taxon>
        <taxon>Magnoliopsida</taxon>
        <taxon>eudicotyledons</taxon>
        <taxon>Gunneridae</taxon>
        <taxon>Pentapetalae</taxon>
        <taxon>asterids</taxon>
        <taxon>lamiids</taxon>
        <taxon>Solanales</taxon>
        <taxon>Solanaceae</taxon>
        <taxon>Solanoideae</taxon>
        <taxon>Solaneae</taxon>
        <taxon>Solanum</taxon>
    </lineage>
</organism>
<dbReference type="PANTHER" id="PTHR46067">
    <property type="entry name" value="ACYL-COA N-ACYLTRANSFERASES (NAT) SUPERFAMILY PROTEIN"/>
    <property type="match status" value="1"/>
</dbReference>
<dbReference type="PROSITE" id="PS51186">
    <property type="entry name" value="GNAT"/>
    <property type="match status" value="1"/>
</dbReference>
<dbReference type="SUPFAM" id="SSF55729">
    <property type="entry name" value="Acyl-CoA N-acyltransferases (Nat)"/>
    <property type="match status" value="1"/>
</dbReference>
<comment type="caution">
    <text evidence="2">The sequence shown here is derived from an EMBL/GenBank/DDBJ whole genome shotgun (WGS) entry which is preliminary data.</text>
</comment>
<gene>
    <name evidence="2" type="ORF">AABB24_036148</name>
</gene>
<dbReference type="InterPro" id="IPR000182">
    <property type="entry name" value="GNAT_dom"/>
</dbReference>
<evidence type="ECO:0000259" key="1">
    <source>
        <dbReference type="PROSITE" id="PS51186"/>
    </source>
</evidence>
<keyword evidence="3" id="KW-1185">Reference proteome</keyword>
<evidence type="ECO:0000313" key="3">
    <source>
        <dbReference type="Proteomes" id="UP001627284"/>
    </source>
</evidence>
<dbReference type="EMBL" id="JBJKTR010000021">
    <property type="protein sequence ID" value="KAL3328886.1"/>
    <property type="molecule type" value="Genomic_DNA"/>
</dbReference>
<dbReference type="PANTHER" id="PTHR46067:SF13">
    <property type="entry name" value="N-ACETYLTRANSFERASE DOMAIN-CONTAINING PROTEIN"/>
    <property type="match status" value="1"/>
</dbReference>
<feature type="domain" description="N-acetyltransferase" evidence="1">
    <location>
        <begin position="8"/>
        <end position="167"/>
    </location>
</feature>
<sequence length="172" mass="19873">MKNESDIISLRLLDQIDVDDFMEWSLNENVSKFFTWGTFLTKKDAKRYITKFIATHPWFRAICLNGKPIGYICVSPDVGSRFKGEIGYALSSKYWGKGIATKAVKMVAATIFVEWPHLVRLEGMVNIDNIRSQRVLEKVGFTREGVLRKYYIFKRKLSDLVMFSLLSTDQLT</sequence>
<reference evidence="2 3" key="1">
    <citation type="submission" date="2024-05" db="EMBL/GenBank/DDBJ databases">
        <title>De novo assembly of an allotetraploid wild potato.</title>
        <authorList>
            <person name="Hosaka A.J."/>
        </authorList>
    </citation>
    <scope>NUCLEOTIDE SEQUENCE [LARGE SCALE GENOMIC DNA]</scope>
    <source>
        <tissue evidence="2">Young leaves</tissue>
    </source>
</reference>
<dbReference type="Proteomes" id="UP001627284">
    <property type="component" value="Unassembled WGS sequence"/>
</dbReference>
<dbReference type="AlphaFoldDB" id="A0ABD2RD28"/>
<dbReference type="Pfam" id="PF13302">
    <property type="entry name" value="Acetyltransf_3"/>
    <property type="match status" value="1"/>
</dbReference>